<dbReference type="KEGG" id="cai:Caci_4162"/>
<dbReference type="GO" id="GO:1902201">
    <property type="term" value="P:negative regulation of bacterial-type flagellum-dependent cell motility"/>
    <property type="evidence" value="ECO:0007669"/>
    <property type="project" value="TreeGrafter"/>
</dbReference>
<dbReference type="NCBIfam" id="TIGR00254">
    <property type="entry name" value="GGDEF"/>
    <property type="match status" value="1"/>
</dbReference>
<feature type="domain" description="GGDEF" evidence="1">
    <location>
        <begin position="369"/>
        <end position="501"/>
    </location>
</feature>
<dbReference type="CDD" id="cd01949">
    <property type="entry name" value="GGDEF"/>
    <property type="match status" value="1"/>
</dbReference>
<dbReference type="EMBL" id="CP001700">
    <property type="protein sequence ID" value="ACU73026.1"/>
    <property type="molecule type" value="Genomic_DNA"/>
</dbReference>
<dbReference type="Pfam" id="PF00990">
    <property type="entry name" value="GGDEF"/>
    <property type="match status" value="1"/>
</dbReference>
<dbReference type="Gene3D" id="3.30.70.270">
    <property type="match status" value="1"/>
</dbReference>
<dbReference type="PROSITE" id="PS50887">
    <property type="entry name" value="GGDEF"/>
    <property type="match status" value="1"/>
</dbReference>
<evidence type="ECO:0000259" key="1">
    <source>
        <dbReference type="PROSITE" id="PS50887"/>
    </source>
</evidence>
<name>C7QHY1_CATAD</name>
<gene>
    <name evidence="2" type="ordered locus">Caci_4162</name>
</gene>
<dbReference type="InterPro" id="IPR050469">
    <property type="entry name" value="Diguanylate_Cyclase"/>
</dbReference>
<sequence length="501" mass="54319">MRAEEPRLAVARLNWANRQAEAVKEADRLLAELTEPAEVLGVLLAKLSALLNMDHLRECPPIIDAAWALIQEQGARPADVGEFHAFAAFFAYRKGSLERCITDLVRGAQALEATTADRDAIRPWISMAVTYSLVGFHRHAVAAQRHAEDIARFGTAEDRKLTAHPEIRVRQAVFLDQRGETGSAKAVLGDLVDRLNADNLIAMEVPYLGYAMARYAVLGGKYEGDARRLLRLRHEQFPESIELSRLGDAALLIAEGQPGEALDLLGDARTAQTRLGRAEVPRLRALAHIASGNYAAAHAADREVTYLLARASEQVYDLFVDGITARLDFDELRRNVTRYADEAQTDPLTSLPNRRHLERYVTELTARGGAGVLGVADLDGFKEVNTVHGHLVGDEVLQQVAAVLSRALRAGDFLARYGGDEFVIVLPGTGLSESREVVARLRTAVAAHDWAGLAPGTPVSLTMGLTALAGQGLAEAFREADLLMLEAKGQGRGLGAGGRGR</sequence>
<dbReference type="InterPro" id="IPR000160">
    <property type="entry name" value="GGDEF_dom"/>
</dbReference>
<dbReference type="SUPFAM" id="SSF55073">
    <property type="entry name" value="Nucleotide cyclase"/>
    <property type="match status" value="1"/>
</dbReference>
<keyword evidence="3" id="KW-1185">Reference proteome</keyword>
<dbReference type="GO" id="GO:0052621">
    <property type="term" value="F:diguanylate cyclase activity"/>
    <property type="evidence" value="ECO:0007669"/>
    <property type="project" value="TreeGrafter"/>
</dbReference>
<dbReference type="Proteomes" id="UP000000851">
    <property type="component" value="Chromosome"/>
</dbReference>
<dbReference type="PANTHER" id="PTHR45138">
    <property type="entry name" value="REGULATORY COMPONENTS OF SENSORY TRANSDUCTION SYSTEM"/>
    <property type="match status" value="1"/>
</dbReference>
<dbReference type="InterPro" id="IPR043128">
    <property type="entry name" value="Rev_trsase/Diguanyl_cyclase"/>
</dbReference>
<evidence type="ECO:0000313" key="2">
    <source>
        <dbReference type="EMBL" id="ACU73026.1"/>
    </source>
</evidence>
<dbReference type="GO" id="GO:0043709">
    <property type="term" value="P:cell adhesion involved in single-species biofilm formation"/>
    <property type="evidence" value="ECO:0007669"/>
    <property type="project" value="TreeGrafter"/>
</dbReference>
<organism evidence="2 3">
    <name type="scientific">Catenulispora acidiphila (strain DSM 44928 / JCM 14897 / NBRC 102108 / NRRL B-24433 / ID139908)</name>
    <dbReference type="NCBI Taxonomy" id="479433"/>
    <lineage>
        <taxon>Bacteria</taxon>
        <taxon>Bacillati</taxon>
        <taxon>Actinomycetota</taxon>
        <taxon>Actinomycetes</taxon>
        <taxon>Catenulisporales</taxon>
        <taxon>Catenulisporaceae</taxon>
        <taxon>Catenulispora</taxon>
    </lineage>
</organism>
<dbReference type="eggNOG" id="COG2199">
    <property type="taxonomic scope" value="Bacteria"/>
</dbReference>
<dbReference type="STRING" id="479433.Caci_4162"/>
<dbReference type="HOGENOM" id="CLU_540671_0_0_11"/>
<dbReference type="SMART" id="SM00267">
    <property type="entry name" value="GGDEF"/>
    <property type="match status" value="1"/>
</dbReference>
<reference evidence="2 3" key="1">
    <citation type="journal article" date="2009" name="Stand. Genomic Sci.">
        <title>Complete genome sequence of Catenulispora acidiphila type strain (ID 139908).</title>
        <authorList>
            <person name="Copeland A."/>
            <person name="Lapidus A."/>
            <person name="Glavina Del Rio T."/>
            <person name="Nolan M."/>
            <person name="Lucas S."/>
            <person name="Chen F."/>
            <person name="Tice H."/>
            <person name="Cheng J.F."/>
            <person name="Bruce D."/>
            <person name="Goodwin L."/>
            <person name="Pitluck S."/>
            <person name="Mikhailova N."/>
            <person name="Pati A."/>
            <person name="Ivanova N."/>
            <person name="Mavromatis K."/>
            <person name="Chen A."/>
            <person name="Palaniappan K."/>
            <person name="Chain P."/>
            <person name="Land M."/>
            <person name="Hauser L."/>
            <person name="Chang Y.J."/>
            <person name="Jeffries C.D."/>
            <person name="Chertkov O."/>
            <person name="Brettin T."/>
            <person name="Detter J.C."/>
            <person name="Han C."/>
            <person name="Ali Z."/>
            <person name="Tindall B.J."/>
            <person name="Goker M."/>
            <person name="Bristow J."/>
            <person name="Eisen J.A."/>
            <person name="Markowitz V."/>
            <person name="Hugenholtz P."/>
            <person name="Kyrpides N.C."/>
            <person name="Klenk H.P."/>
        </authorList>
    </citation>
    <scope>NUCLEOTIDE SEQUENCE [LARGE SCALE GENOMIC DNA]</scope>
    <source>
        <strain evidence="3">DSM 44928 / JCM 14897 / NBRC 102108 / NRRL B-24433 / ID139908</strain>
    </source>
</reference>
<dbReference type="AlphaFoldDB" id="C7QHY1"/>
<dbReference type="GO" id="GO:0005886">
    <property type="term" value="C:plasma membrane"/>
    <property type="evidence" value="ECO:0007669"/>
    <property type="project" value="TreeGrafter"/>
</dbReference>
<dbReference type="InParanoid" id="C7QHY1"/>
<dbReference type="RefSeq" id="WP_015792755.1">
    <property type="nucleotide sequence ID" value="NC_013131.1"/>
</dbReference>
<dbReference type="PANTHER" id="PTHR45138:SF9">
    <property type="entry name" value="DIGUANYLATE CYCLASE DGCM-RELATED"/>
    <property type="match status" value="1"/>
</dbReference>
<proteinExistence type="predicted"/>
<evidence type="ECO:0000313" key="3">
    <source>
        <dbReference type="Proteomes" id="UP000000851"/>
    </source>
</evidence>
<protein>
    <submittedName>
        <fullName evidence="2">Diguanylate cyclase</fullName>
    </submittedName>
</protein>
<accession>C7QHY1</accession>
<dbReference type="OrthoDB" id="23692at2"/>
<dbReference type="InterPro" id="IPR029787">
    <property type="entry name" value="Nucleotide_cyclase"/>
</dbReference>